<dbReference type="InterPro" id="IPR055194">
    <property type="entry name" value="UBR1-like_WH"/>
</dbReference>
<evidence type="ECO:0000313" key="14">
    <source>
        <dbReference type="Proteomes" id="UP000516437"/>
    </source>
</evidence>
<comment type="caution">
    <text evidence="13">The sequence shown here is derived from an EMBL/GenBank/DDBJ whole genome shotgun (WGS) entry which is preliminary data.</text>
</comment>
<organism evidence="13 14">
    <name type="scientific">Morella rubra</name>
    <name type="common">Chinese bayberry</name>
    <dbReference type="NCBI Taxonomy" id="262757"/>
    <lineage>
        <taxon>Eukaryota</taxon>
        <taxon>Viridiplantae</taxon>
        <taxon>Streptophyta</taxon>
        <taxon>Embryophyta</taxon>
        <taxon>Tracheophyta</taxon>
        <taxon>Spermatophyta</taxon>
        <taxon>Magnoliopsida</taxon>
        <taxon>eudicotyledons</taxon>
        <taxon>Gunneridae</taxon>
        <taxon>Pentapetalae</taxon>
        <taxon>rosids</taxon>
        <taxon>fabids</taxon>
        <taxon>Fagales</taxon>
        <taxon>Myricaceae</taxon>
        <taxon>Morella</taxon>
    </lineage>
</organism>
<dbReference type="UniPathway" id="UPA00143"/>
<comment type="pathway">
    <text evidence="2 10">Protein modification; protein ubiquitination.</text>
</comment>
<evidence type="ECO:0000256" key="5">
    <source>
        <dbReference type="ARBA" id="ARBA00022771"/>
    </source>
</evidence>
<dbReference type="Gene3D" id="2.10.110.30">
    <property type="match status" value="1"/>
</dbReference>
<dbReference type="GO" id="GO:0016567">
    <property type="term" value="P:protein ubiquitination"/>
    <property type="evidence" value="ECO:0007669"/>
    <property type="project" value="UniProtKB-UniRule"/>
</dbReference>
<evidence type="ECO:0000256" key="4">
    <source>
        <dbReference type="ARBA" id="ARBA00022723"/>
    </source>
</evidence>
<keyword evidence="3 10" id="KW-0808">Transferase</keyword>
<feature type="compositionally biased region" description="Polar residues" evidence="11">
    <location>
        <begin position="1245"/>
        <end position="1257"/>
    </location>
</feature>
<dbReference type="FunFam" id="2.10.110.30:FF:000002">
    <property type="entry name" value="Putative e3 ubiquitin-protein ligase ubr3"/>
    <property type="match status" value="1"/>
</dbReference>
<feature type="domain" description="UBR-type" evidence="12">
    <location>
        <begin position="221"/>
        <end position="291"/>
    </location>
</feature>
<proteinExistence type="inferred from homology"/>
<keyword evidence="4 10" id="KW-0479">Metal-binding</keyword>
<dbReference type="PANTHER" id="PTHR21497">
    <property type="entry name" value="UBIQUITIN LIGASE E3 ALPHA-RELATED"/>
    <property type="match status" value="1"/>
</dbReference>
<feature type="zinc finger region" description="UBR-type" evidence="9">
    <location>
        <begin position="221"/>
        <end position="291"/>
    </location>
</feature>
<sequence length="2180" mass="243950">MSILTSWEVVSVGASSTKFNANNLFSTKTNFLVVDLVIAHKFTVTMERNEEIADVFDGVKFNWILRQSVGEANLGSESSGVRWCLCCADWLVRYWRRSPSMDNMDMDSSPDSSTLKPRDRILRRLALLGVPEEFLDQLQPGLVAFVKDNKSRIQQLVCAILPADEEGAEALREAKSGSKKASNSMKRRLRESMLWLQWLMFEGEPAAALKNLSQMSLGQRGVCGAVWGNNDIAYRCRTCENDPTCAICVPCFQNGNHKDHDYSIIYTGGGCCDCGDVTAWKREGFCSKHKGAEQIQPLPKEVATAVGPVLNALFTYWKSKLLLAETISQESPTAVNRTAEHVKIANELTFVVVEMLSEFCNYSESLLSFVSKNIFSSVGLLEILVRAERFVREEAVKKLYDLLLKLLGEPLFKYEFAKVFLSYYPTVVKEAIKEGTDNAFKNHSLLSTFSVQIFTVPTLTPRLVKEMDLLAMLVGCLGEIFVSCAGEDGRLQVAKWGNLYETTIRVVEDIRFVMSHAVVAKYITHDQKEISRTWMRLLAFVQGMNPQKRETGLHIEDDNENMIFPFGLCHSIGNIHSLLVDGAFSAASSEETDEEILSGTYKNEHIDMVETGSLRHAKVGRLSRESSACSATWRSSAVPCSSKVAEIKQDTVGYLLVPPSVKWLIYECLRAIEILLEFDNTFGNRLNELFAKTTVNPGCNFSALKETLSKIRKGKYIFGRLASSSEDHGRECSSNIDCDLGMGFEFENGKRKDNKLRMSGETDAINACSSAWFNQSLMEGDAMDVDALHVLSSSDWPQIIYDVSSQDISVHIPLHRLLSLLLQKTLRRCFGESALTSGSSVNSLSTSCTDFFAQVLRGCHPFGFSAFVMEHPLRVRVFCAEVHAGMWRKNGDAALYSCEWYRSVRWSEQGLELDLFLLQCCAALAPPDLFVNRILERFGLSNFLSLRLERPNEYEQVLVQEMLTLIIQIVKERRFSGLTTAESLKRELIYKLAVGDATRSQLVKSLPLDLSKFDQLQEVLDTVGVYASPSGFNQGMYSLRWRYWKELDLYHPRWNSRDLQVAEERYFRFCNASAWTSQLPSWTKIYPPLEQVARVATCKEVLRIIRAVLFYAVFTDKETESRAPDGVLLTALHLLSLALDICYQQRESGNQSCSIEDVVPIVAYSAEEIWEGLNYGAGGQSLLSLLVFLMRMGNKENAENFLDTGGLNLSSLIGSILRKFAEIDSGCMAKLQQIAPEVVSCLSQSNPSSNADISGSDNENRKAKARERQAAILEKMRAEQSKFLASIDPTLDEGSKSGHDISSADVGDDSEESSQVVCSLCHDSSSKNPISFLILLQKSRLLSFVDQGSPSWEQFHSLEKEQVSITTDKVTDKSGLITSSGDSGVVSSFLSAQLVQNAVNEFSGRPEEVSAVLEFVKARVPALRDIHLPCSSNDAREMSVYPIETLEKEMYFSICREVHDSFLHSNFKVKDSKLPTAEVGFRKSRDAESILLGKYIAALWREMKESPSASQDARKDKASLESTSKCPMYDGFSPFDCDGIHISSCGHAVHQGCLDRYLSSLKERSVRRIVFEGGHIVDPAQGEFLCPVCRRLVNSVLPALPGDFKEVWMQPVSSIVSSSQIAGPSVTSSEKISSFRFQHGLALMKSAASVVEKGETLKAFPLPRNERMRQNLEPFCRILSKMYYPNKQDKLSQYSRVSQSILMWDTLKYSLMSMETASRCGKTRMTPNYGLNAMYEELKSSTGFVMSLLLKIVQSTRTKNALHVLQRFRATQLFAESVCSGISSGNASGTSGQGHMSSILKYVETEEPLPDTQFWNRASDPVLLRDPFSSLMWVLFCLPFPLLTCEESLVSLIHVFYAVSIAQGIIACCGIHQCKTSELGFNDCLISDIAKVLGESPYAQQYFVSNYIGPSSNIKDTIRSMSFPYLRRCALLRKLLNFSAPAPFCDRDNLFDESSLAINEIMGITDGSAVELNEVQQLESMFKIPSLDVIFKEEVLRTQVLKWCNHFCKEFEVRNLARVLHITPAVPFKLMHLPRVYQDLLQRLIKQCCPYCKSILDDPALCLLCGRLCSPTWKSCCSQSGCQAHAMACGAGTGVFLLIKRTTILLQRSARQAPWPSPYLDAFGEEDIEMHRGKPLYLSEERYAALTYMVASHGLDRSSKVLRQTTIGSFFMAVQNFEPD</sequence>
<dbReference type="PROSITE" id="PS51157">
    <property type="entry name" value="ZF_UBR"/>
    <property type="match status" value="1"/>
</dbReference>
<keyword evidence="7 10" id="KW-0862">Zinc</keyword>
<evidence type="ECO:0000256" key="3">
    <source>
        <dbReference type="ARBA" id="ARBA00022679"/>
    </source>
</evidence>
<dbReference type="CDD" id="cd16482">
    <property type="entry name" value="RING-H2_UBR1-like"/>
    <property type="match status" value="1"/>
</dbReference>
<feature type="region of interest" description="Disordered" evidence="11">
    <location>
        <begin position="1245"/>
        <end position="1267"/>
    </location>
</feature>
<evidence type="ECO:0000256" key="10">
    <source>
        <dbReference type="RuleBase" id="RU366018"/>
    </source>
</evidence>
<dbReference type="Pfam" id="PF18995">
    <property type="entry name" value="PRT6_C"/>
    <property type="match status" value="1"/>
</dbReference>
<dbReference type="GO" id="GO:0005737">
    <property type="term" value="C:cytoplasm"/>
    <property type="evidence" value="ECO:0007669"/>
    <property type="project" value="TreeGrafter"/>
</dbReference>
<comment type="catalytic activity">
    <reaction evidence="1 10">
        <text>S-ubiquitinyl-[E2 ubiquitin-conjugating enzyme]-L-cysteine + [acceptor protein]-L-lysine = [E2 ubiquitin-conjugating enzyme]-L-cysteine + N(6)-ubiquitinyl-[acceptor protein]-L-lysine.</text>
        <dbReference type="EC" id="2.3.2.27"/>
    </reaction>
</comment>
<comment type="similarity">
    <text evidence="8 10">Belongs to the E3 ubiquitin-protein ligase UBR1-like family.</text>
</comment>
<dbReference type="Pfam" id="PF02207">
    <property type="entry name" value="zf-UBR"/>
    <property type="match status" value="1"/>
</dbReference>
<keyword evidence="5 10" id="KW-0863">Zinc-finger</keyword>
<dbReference type="InterPro" id="IPR039164">
    <property type="entry name" value="UBR1-like"/>
</dbReference>
<gene>
    <name evidence="13" type="ORF">CJ030_MR2G023220</name>
</gene>
<name>A0A6A1WMS2_9ROSI</name>
<dbReference type="GO" id="GO:0008270">
    <property type="term" value="F:zinc ion binding"/>
    <property type="evidence" value="ECO:0007669"/>
    <property type="project" value="UniProtKB-UniRule"/>
</dbReference>
<dbReference type="Proteomes" id="UP000516437">
    <property type="component" value="Chromosome 2"/>
</dbReference>
<evidence type="ECO:0000256" key="8">
    <source>
        <dbReference type="ARBA" id="ARBA00046341"/>
    </source>
</evidence>
<protein>
    <recommendedName>
        <fullName evidence="10">E3 ubiquitin-protein ligase</fullName>
        <ecNumber evidence="10">2.3.2.27</ecNumber>
    </recommendedName>
</protein>
<dbReference type="Pfam" id="PF22960">
    <property type="entry name" value="WHD_UBR1"/>
    <property type="match status" value="1"/>
</dbReference>
<evidence type="ECO:0000256" key="2">
    <source>
        <dbReference type="ARBA" id="ARBA00004906"/>
    </source>
</evidence>
<dbReference type="SMART" id="SM00396">
    <property type="entry name" value="ZnF_UBR1"/>
    <property type="match status" value="1"/>
</dbReference>
<evidence type="ECO:0000256" key="1">
    <source>
        <dbReference type="ARBA" id="ARBA00000900"/>
    </source>
</evidence>
<dbReference type="EC" id="2.3.2.27" evidence="10"/>
<dbReference type="GO" id="GO:0061630">
    <property type="term" value="F:ubiquitin protein ligase activity"/>
    <property type="evidence" value="ECO:0007669"/>
    <property type="project" value="UniProtKB-UniRule"/>
</dbReference>
<keyword evidence="6 10" id="KW-0833">Ubl conjugation pathway</keyword>
<dbReference type="InterPro" id="IPR044046">
    <property type="entry name" value="E3_ligase_UBR-like_C"/>
</dbReference>
<dbReference type="InterPro" id="IPR003126">
    <property type="entry name" value="Znf_UBR"/>
</dbReference>
<evidence type="ECO:0000256" key="11">
    <source>
        <dbReference type="SAM" id="MobiDB-lite"/>
    </source>
</evidence>
<dbReference type="GO" id="GO:0071596">
    <property type="term" value="P:ubiquitin-dependent protein catabolic process via the N-end rule pathway"/>
    <property type="evidence" value="ECO:0007669"/>
    <property type="project" value="UniProtKB-UniRule"/>
</dbReference>
<feature type="compositionally biased region" description="Basic and acidic residues" evidence="11">
    <location>
        <begin position="1258"/>
        <end position="1267"/>
    </location>
</feature>
<evidence type="ECO:0000256" key="7">
    <source>
        <dbReference type="ARBA" id="ARBA00022833"/>
    </source>
</evidence>
<dbReference type="PANTHER" id="PTHR21497:SF53">
    <property type="entry name" value="E3 UBIQUITIN-PROTEIN LIGASE PRT6"/>
    <property type="match status" value="1"/>
</dbReference>
<reference evidence="13 14" key="1">
    <citation type="journal article" date="2019" name="Plant Biotechnol. J.">
        <title>The red bayberry genome and genetic basis of sex determination.</title>
        <authorList>
            <person name="Jia H.M."/>
            <person name="Jia H.J."/>
            <person name="Cai Q.L."/>
            <person name="Wang Y."/>
            <person name="Zhao H.B."/>
            <person name="Yang W.F."/>
            <person name="Wang G.Y."/>
            <person name="Li Y.H."/>
            <person name="Zhan D.L."/>
            <person name="Shen Y.T."/>
            <person name="Niu Q.F."/>
            <person name="Chang L."/>
            <person name="Qiu J."/>
            <person name="Zhao L."/>
            <person name="Xie H.B."/>
            <person name="Fu W.Y."/>
            <person name="Jin J."/>
            <person name="Li X.W."/>
            <person name="Jiao Y."/>
            <person name="Zhou C.C."/>
            <person name="Tu T."/>
            <person name="Chai C.Y."/>
            <person name="Gao J.L."/>
            <person name="Fan L.J."/>
            <person name="van de Weg E."/>
            <person name="Wang J.Y."/>
            <person name="Gao Z.S."/>
        </authorList>
    </citation>
    <scope>NUCLEOTIDE SEQUENCE [LARGE SCALE GENOMIC DNA]</scope>
    <source>
        <tissue evidence="13">Leaves</tissue>
    </source>
</reference>
<keyword evidence="14" id="KW-1185">Reference proteome</keyword>
<evidence type="ECO:0000256" key="6">
    <source>
        <dbReference type="ARBA" id="ARBA00022786"/>
    </source>
</evidence>
<evidence type="ECO:0000313" key="13">
    <source>
        <dbReference type="EMBL" id="KAB1224110.1"/>
    </source>
</evidence>
<dbReference type="OrthoDB" id="26387at2759"/>
<feature type="region of interest" description="Disordered" evidence="11">
    <location>
        <begin position="1288"/>
        <end position="1309"/>
    </location>
</feature>
<accession>A0A6A1WMS2</accession>
<evidence type="ECO:0000256" key="9">
    <source>
        <dbReference type="PROSITE-ProRule" id="PRU00508"/>
    </source>
</evidence>
<evidence type="ECO:0000259" key="12">
    <source>
        <dbReference type="PROSITE" id="PS51157"/>
    </source>
</evidence>
<comment type="function">
    <text evidence="10">Ubiquitin ligase protein which is a component of the N-end rule pathway. Recognizes and binds to proteins bearing specific N-terminal residues that are destabilizing according to the N-end rule, leading to their ubiquitination and subsequent degradation.</text>
</comment>
<dbReference type="GO" id="GO:0000151">
    <property type="term" value="C:ubiquitin ligase complex"/>
    <property type="evidence" value="ECO:0007669"/>
    <property type="project" value="TreeGrafter"/>
</dbReference>
<dbReference type="EMBL" id="RXIC02000020">
    <property type="protein sequence ID" value="KAB1224110.1"/>
    <property type="molecule type" value="Genomic_DNA"/>
</dbReference>
<dbReference type="CDD" id="cd19673">
    <property type="entry name" value="UBR-box_UBR3"/>
    <property type="match status" value="1"/>
</dbReference>